<evidence type="ECO:0000313" key="2">
    <source>
        <dbReference type="Proteomes" id="UP001064048"/>
    </source>
</evidence>
<organism evidence="1 2">
    <name type="scientific">Choristoneura fumiferana</name>
    <name type="common">Spruce budworm moth</name>
    <name type="synonym">Archips fumiferana</name>
    <dbReference type="NCBI Taxonomy" id="7141"/>
    <lineage>
        <taxon>Eukaryota</taxon>
        <taxon>Metazoa</taxon>
        <taxon>Ecdysozoa</taxon>
        <taxon>Arthropoda</taxon>
        <taxon>Hexapoda</taxon>
        <taxon>Insecta</taxon>
        <taxon>Pterygota</taxon>
        <taxon>Neoptera</taxon>
        <taxon>Endopterygota</taxon>
        <taxon>Lepidoptera</taxon>
        <taxon>Glossata</taxon>
        <taxon>Ditrysia</taxon>
        <taxon>Tortricoidea</taxon>
        <taxon>Tortricidae</taxon>
        <taxon>Tortricinae</taxon>
        <taxon>Choristoneura</taxon>
    </lineage>
</organism>
<protein>
    <submittedName>
        <fullName evidence="1">Uncharacterized protein</fullName>
    </submittedName>
</protein>
<accession>A0ACC0KBG7</accession>
<dbReference type="EMBL" id="CM046128">
    <property type="protein sequence ID" value="KAI8433396.1"/>
    <property type="molecule type" value="Genomic_DNA"/>
</dbReference>
<name>A0ACC0KBG7_CHOFU</name>
<reference evidence="1 2" key="1">
    <citation type="journal article" date="2022" name="Genome Biol. Evol.">
        <title>The Spruce Budworm Genome: Reconstructing the Evolutionary History of Antifreeze Proteins.</title>
        <authorList>
            <person name="Beliveau C."/>
            <person name="Gagne P."/>
            <person name="Picq S."/>
            <person name="Vernygora O."/>
            <person name="Keeling C.I."/>
            <person name="Pinkney K."/>
            <person name="Doucet D."/>
            <person name="Wen F."/>
            <person name="Johnston J.S."/>
            <person name="Maaroufi H."/>
            <person name="Boyle B."/>
            <person name="Laroche J."/>
            <person name="Dewar K."/>
            <person name="Juretic N."/>
            <person name="Blackburn G."/>
            <person name="Nisole A."/>
            <person name="Brunet B."/>
            <person name="Brandao M."/>
            <person name="Lumley L."/>
            <person name="Duan J."/>
            <person name="Quan G."/>
            <person name="Lucarotti C.J."/>
            <person name="Roe A.D."/>
            <person name="Sperling F.A.H."/>
            <person name="Levesque R.C."/>
            <person name="Cusson M."/>
        </authorList>
    </citation>
    <scope>NUCLEOTIDE SEQUENCE [LARGE SCALE GENOMIC DNA]</scope>
    <source>
        <strain evidence="1">Glfc:IPQL:Cfum</strain>
    </source>
</reference>
<comment type="caution">
    <text evidence="1">The sequence shown here is derived from an EMBL/GenBank/DDBJ whole genome shotgun (WGS) entry which is preliminary data.</text>
</comment>
<keyword evidence="2" id="KW-1185">Reference proteome</keyword>
<gene>
    <name evidence="1" type="ORF">MSG28_015436</name>
</gene>
<dbReference type="Proteomes" id="UP001064048">
    <property type="component" value="Chromosome 28"/>
</dbReference>
<proteinExistence type="predicted"/>
<evidence type="ECO:0000313" key="1">
    <source>
        <dbReference type="EMBL" id="KAI8433396.1"/>
    </source>
</evidence>
<sequence length="75" mass="8388">MVDNDLLVNDRSSVQDMSHDDINMEAVVFNGKELTLKYVKDFPIPKIVNDTDVIVKVEYSGICGTDVHIIQATYG</sequence>